<gene>
    <name evidence="11" type="ORF">C1645_874704</name>
</gene>
<feature type="domain" description="Anaphase-promoting complex subunit 1 middle" evidence="9">
    <location>
        <begin position="617"/>
        <end position="792"/>
    </location>
</feature>
<keyword evidence="2" id="KW-0132">Cell division</keyword>
<dbReference type="Proteomes" id="UP000265703">
    <property type="component" value="Unassembled WGS sequence"/>
</dbReference>
<dbReference type="GO" id="GO:0007091">
    <property type="term" value="P:metaphase/anaphase transition of mitotic cell cycle"/>
    <property type="evidence" value="ECO:0007669"/>
    <property type="project" value="TreeGrafter"/>
</dbReference>
<dbReference type="InterPro" id="IPR049255">
    <property type="entry name" value="Apc1_N"/>
</dbReference>
<reference evidence="11 12" key="1">
    <citation type="submission" date="2018-06" db="EMBL/GenBank/DDBJ databases">
        <title>Comparative genomics reveals the genomic features of Rhizophagus irregularis, R. cerebriforme, R. diaphanum and Gigaspora rosea, and their symbiotic lifestyle signature.</title>
        <authorList>
            <person name="Morin E."/>
            <person name="San Clemente H."/>
            <person name="Chen E.C.H."/>
            <person name="De La Providencia I."/>
            <person name="Hainaut M."/>
            <person name="Kuo A."/>
            <person name="Kohler A."/>
            <person name="Murat C."/>
            <person name="Tang N."/>
            <person name="Roy S."/>
            <person name="Loubradou J."/>
            <person name="Henrissat B."/>
            <person name="Grigoriev I.V."/>
            <person name="Corradi N."/>
            <person name="Roux C."/>
            <person name="Martin F.M."/>
        </authorList>
    </citation>
    <scope>NUCLEOTIDE SEQUENCE [LARGE SCALE GENOMIC DNA]</scope>
    <source>
        <strain evidence="11 12">DAOM 227022</strain>
    </source>
</reference>
<keyword evidence="12" id="KW-1185">Reference proteome</keyword>
<evidence type="ECO:0000256" key="4">
    <source>
        <dbReference type="ARBA" id="ARBA00022776"/>
    </source>
</evidence>
<evidence type="ECO:0000259" key="8">
    <source>
        <dbReference type="Pfam" id="PF18122"/>
    </source>
</evidence>
<evidence type="ECO:0000313" key="12">
    <source>
        <dbReference type="Proteomes" id="UP000265703"/>
    </source>
</evidence>
<dbReference type="Pfam" id="PF20518">
    <property type="entry name" value="Apc1_MidN"/>
    <property type="match status" value="2"/>
</dbReference>
<keyword evidence="4" id="KW-0498">Mitosis</keyword>
<evidence type="ECO:0000259" key="10">
    <source>
        <dbReference type="Pfam" id="PF21282"/>
    </source>
</evidence>
<evidence type="ECO:0000259" key="7">
    <source>
        <dbReference type="Pfam" id="PF12859"/>
    </source>
</evidence>
<comment type="similarity">
    <text evidence="1">Belongs to the APC1 family.</text>
</comment>
<accession>A0A397T8D1</accession>
<name>A0A397T8D1_9GLOM</name>
<dbReference type="STRING" id="658196.A0A397T8D1"/>
<dbReference type="Gene3D" id="1.25.10.10">
    <property type="entry name" value="Leucine-rich Repeat Variant"/>
    <property type="match status" value="2"/>
</dbReference>
<dbReference type="InterPro" id="IPR048971">
    <property type="entry name" value="Apc1_3rd"/>
</dbReference>
<dbReference type="GO" id="GO:0051301">
    <property type="term" value="P:cell division"/>
    <property type="evidence" value="ECO:0007669"/>
    <property type="project" value="UniProtKB-KW"/>
</dbReference>
<dbReference type="InterPro" id="IPR046794">
    <property type="entry name" value="Apc1_MidN"/>
</dbReference>
<comment type="caution">
    <text evidence="11">The sequence shown here is derived from an EMBL/GenBank/DDBJ whole genome shotgun (WGS) entry which is preliminary data.</text>
</comment>
<evidence type="ECO:0000256" key="5">
    <source>
        <dbReference type="ARBA" id="ARBA00023306"/>
    </source>
</evidence>
<dbReference type="PANTHER" id="PTHR12827">
    <property type="entry name" value="MEIOTIC CHECKPOINT REGULATOR TSG24 FAMILY MEMBER"/>
    <property type="match status" value="1"/>
</dbReference>
<dbReference type="Pfam" id="PF18122">
    <property type="entry name" value="APC1_C"/>
    <property type="match status" value="1"/>
</dbReference>
<evidence type="ECO:0000259" key="9">
    <source>
        <dbReference type="Pfam" id="PF20518"/>
    </source>
</evidence>
<evidence type="ECO:0000256" key="2">
    <source>
        <dbReference type="ARBA" id="ARBA00022618"/>
    </source>
</evidence>
<feature type="region of interest" description="Disordered" evidence="6">
    <location>
        <begin position="1249"/>
        <end position="1270"/>
    </location>
</feature>
<evidence type="ECO:0000256" key="6">
    <source>
        <dbReference type="SAM" id="MobiDB-lite"/>
    </source>
</evidence>
<proteinExistence type="inferred from homology"/>
<dbReference type="Pfam" id="PF21282">
    <property type="entry name" value="APC1_3rd"/>
    <property type="match status" value="1"/>
</dbReference>
<dbReference type="OrthoDB" id="26401at2759"/>
<evidence type="ECO:0000313" key="11">
    <source>
        <dbReference type="EMBL" id="RIA92537.1"/>
    </source>
</evidence>
<feature type="domain" description="Anaphase-promoting complex subunit 1 C-terminal" evidence="8">
    <location>
        <begin position="1680"/>
        <end position="1867"/>
    </location>
</feature>
<dbReference type="GO" id="GO:0005680">
    <property type="term" value="C:anaphase-promoting complex"/>
    <property type="evidence" value="ECO:0007669"/>
    <property type="project" value="InterPro"/>
</dbReference>
<evidence type="ECO:0000256" key="3">
    <source>
        <dbReference type="ARBA" id="ARBA00022737"/>
    </source>
</evidence>
<dbReference type="InterPro" id="IPR024990">
    <property type="entry name" value="Apc1"/>
</dbReference>
<dbReference type="InterPro" id="IPR041221">
    <property type="entry name" value="APC1_C"/>
</dbReference>
<evidence type="ECO:0000256" key="1">
    <source>
        <dbReference type="ARBA" id="ARBA00010547"/>
    </source>
</evidence>
<keyword evidence="3" id="KW-0677">Repeat</keyword>
<dbReference type="EMBL" id="QKYT01000124">
    <property type="protein sequence ID" value="RIA92537.1"/>
    <property type="molecule type" value="Genomic_DNA"/>
</dbReference>
<protein>
    <submittedName>
        <fullName evidence="11">Uncharacterized protein</fullName>
    </submittedName>
</protein>
<feature type="domain" description="Anaphase-promoting complex subunit 1 beta-sandwich" evidence="10">
    <location>
        <begin position="1543"/>
        <end position="1640"/>
    </location>
</feature>
<dbReference type="GO" id="GO:0070979">
    <property type="term" value="P:protein K11-linked ubiquitination"/>
    <property type="evidence" value="ECO:0007669"/>
    <property type="project" value="TreeGrafter"/>
</dbReference>
<sequence length="1926" mass="220952">MEIRVLGNFVSFGERYYKENFQKNEQTKEKSKNLFPNPYSSTHDTEELNNNYKLYEGFNRTIQETSSLDDFEEELYVSNNTVIWSRGNILYKTFTYEEPIVQALFVWFKVAKSYYAYELEQNSETYRKEPVQTERQRALFVLLENYAKVYFLDGQHFLIRVPSYVRRAWAMNIGVILQCDSESLNIPNYTSGSFPVLYSLLDPLEDIKHISKADKIFYEGEKISILGKIQPFTDNDEAVVFVNDHDGKSIPIIVTLNRKTLRHSVYLYAIKKESSLKMLERICSSPVKTRSQRSSNVRSDNSLQNKEQRISIGLDDSFQGSEGRSSLQNMDRFLYVAGVSSDVIYNDLRSKSDIKNDIFMELLWTESVTKIEKFEDSMIFIAHEFDEREILCIFTKSNQNFIALNIPTHSNESEISVKFELKAIAASPISATRSNHNDILFVKEGVKHPIFELWIGYDKIIPLNLDYDFKDYTGKTAEEMLHEKESFPLSTFRHQLLEKYLVPDKTMLNLRALNSNKFDLKDNVRHRVNLVVSNNILLRVDLNFIPKSKIVQKCLVALSFALPTEYYYNFRAQYLYYQYTKEDDIRSEFRGNEWENFAVCLLSFLPFSISLLSSKDMKTKEAEGWDFLLSSSQHAKFNFSSYLRCIRPTPDQLPAIENDSIKKMCEKSRGSFFTKITVDRRLSNFLPTILIALHLVYQDLKLHTLTQKYVDEILPFLIQLSKFLGWEVYVEYYKKNYGLDKKLTINESILMNSTLASDNPFFSPPDINQWILKCIRNNIEQIQPFPSLMDISQMLKKGEILVQNRDCCVRTQQICSIFIKLIYEGEKAMIFEMVKVGFTSKDIESLSFGIAVPLREAIRKCKDNPPEDWPEAAYILLGREDLAKLKFGTPIGYIHSRGNKMEPKPKSILQVIEPAIPVPQQENREEVNASEISNHEITDLRFGNDKRLNEVQRLLQSSNVVHIILHSTDMSQIEENSPLVLDRVQNHCLNNFALPVGRGILTYSTTTPIVTEPFPIPEASLTIKVLPFNSTIQVDRTLRIPDNIEWPEFHEGVASGLRIPSNCNIEGSWISLNKPNITENSNSHAGFLLGLGLNGHLKAMSKWQAVDYLMKTPKHDMTTIALVLGLPASYIGTMDTEITRFVAVHVTALLPPKSNSLNVSPLVQSAALLGIGLLYMNTCNRHMTQVMLGEIGTKALKASDNSETDFSEGYSLAAGFSLGFITLGQGDDARELADLDLFKELRLYISGGKTSGKKSSSAIPSGNGGRLNGNTNGVNVNVTSPGATIALGLLYLKSNKENVARAISIPETEFFLDYVRPDFLLIRILVRNLIMWSNIKSDQLWIESHIPEYMKRKLDQNDIVRRNDDADPNLESIKRSYYYIIAGACFSMALKYAGSADKTALQCLLHYLDFFMNLGISRAPTFDENITRFAIKTCLNVLAICTSIVAAGTGNLQVLRKIRKLRQLDINPGNTTTYFRSYGNYMVISMALGFLFLGGGNYTLSTSNKAIAGLVCALFSRFPVECFDNRAHLQAFRHLWILAAEPRCLILRDLETREACHVPVKVTFKDFYNSSTIKRADGTKEIVVETKILDLVAPCLLPESRFIQKVETNSPRYWPIILEFVKNSDIISEFWKDPTIFVKRKTGHLTYSEDPQGLWDISTHIFPRGKSLVNSKAKKPNDLDFIKIFSSDPQVQAFTRYLCEMSSTNIYDKGRELSTFCTKILSECLNENKPEAIQIYLALYQVQQSLGQISETNLWNLKLILEYYHVRKIIKRKNNINNEDKRPYENNTLVKREYLELLKSRLDQYFEISQVNTEQISDQIQKYFEQHLRTYLTNLTNSTLPSNGKFEENNNRSLHYLSSWLIYHEIPDRYTMENIIRYSRSLEANLETSNNDTNRITANDMILQVFSALWPHISINSLKVIQNCFT</sequence>
<keyword evidence="5" id="KW-0131">Cell cycle</keyword>
<dbReference type="PANTHER" id="PTHR12827:SF3">
    <property type="entry name" value="ANAPHASE-PROMOTING COMPLEX SUBUNIT 1"/>
    <property type="match status" value="1"/>
</dbReference>
<organism evidence="11 12">
    <name type="scientific">Glomus cerebriforme</name>
    <dbReference type="NCBI Taxonomy" id="658196"/>
    <lineage>
        <taxon>Eukaryota</taxon>
        <taxon>Fungi</taxon>
        <taxon>Fungi incertae sedis</taxon>
        <taxon>Mucoromycota</taxon>
        <taxon>Glomeromycotina</taxon>
        <taxon>Glomeromycetes</taxon>
        <taxon>Glomerales</taxon>
        <taxon>Glomeraceae</taxon>
        <taxon>Glomus</taxon>
    </lineage>
</organism>
<feature type="domain" description="Anaphase-promoting complex subunit 1 N-terminal" evidence="7">
    <location>
        <begin position="64"/>
        <end position="194"/>
    </location>
</feature>
<dbReference type="GO" id="GO:0031145">
    <property type="term" value="P:anaphase-promoting complex-dependent catabolic process"/>
    <property type="evidence" value="ECO:0007669"/>
    <property type="project" value="TreeGrafter"/>
</dbReference>
<dbReference type="Pfam" id="PF12859">
    <property type="entry name" value="ANAPC1"/>
    <property type="match status" value="1"/>
</dbReference>
<dbReference type="InterPro" id="IPR011989">
    <property type="entry name" value="ARM-like"/>
</dbReference>
<feature type="domain" description="Anaphase-promoting complex subunit 1 middle" evidence="9">
    <location>
        <begin position="829"/>
        <end position="884"/>
    </location>
</feature>
<dbReference type="GO" id="GO:0060090">
    <property type="term" value="F:molecular adaptor activity"/>
    <property type="evidence" value="ECO:0007669"/>
    <property type="project" value="TreeGrafter"/>
</dbReference>